<accession>A0A1V6RC22</accession>
<dbReference type="Proteomes" id="UP000191612">
    <property type="component" value="Unassembled WGS sequence"/>
</dbReference>
<dbReference type="AlphaFoldDB" id="A0A1V6RC22"/>
<evidence type="ECO:0000313" key="2">
    <source>
        <dbReference type="EMBL" id="OQD98766.1"/>
    </source>
</evidence>
<dbReference type="STRING" id="60172.A0A1V6RC22"/>
<keyword evidence="1" id="KW-0732">Signal</keyword>
<keyword evidence="3" id="KW-1185">Reference proteome</keyword>
<organism evidence="2 3">
    <name type="scientific">Penicillium solitum</name>
    <dbReference type="NCBI Taxonomy" id="60172"/>
    <lineage>
        <taxon>Eukaryota</taxon>
        <taxon>Fungi</taxon>
        <taxon>Dikarya</taxon>
        <taxon>Ascomycota</taxon>
        <taxon>Pezizomycotina</taxon>
        <taxon>Eurotiomycetes</taxon>
        <taxon>Eurotiomycetidae</taxon>
        <taxon>Eurotiales</taxon>
        <taxon>Aspergillaceae</taxon>
        <taxon>Penicillium</taxon>
    </lineage>
</organism>
<reference evidence="3" key="1">
    <citation type="journal article" date="2017" name="Nat. Microbiol.">
        <title>Global analysis of biosynthetic gene clusters reveals vast potential of secondary metabolite production in Penicillium species.</title>
        <authorList>
            <person name="Nielsen J.C."/>
            <person name="Grijseels S."/>
            <person name="Prigent S."/>
            <person name="Ji B."/>
            <person name="Dainat J."/>
            <person name="Nielsen K.F."/>
            <person name="Frisvad J.C."/>
            <person name="Workman M."/>
            <person name="Nielsen J."/>
        </authorList>
    </citation>
    <scope>NUCLEOTIDE SEQUENCE [LARGE SCALE GENOMIC DNA]</scope>
    <source>
        <strain evidence="3">IBT 29525</strain>
    </source>
</reference>
<dbReference type="SUPFAM" id="SSF82171">
    <property type="entry name" value="DPP6 N-terminal domain-like"/>
    <property type="match status" value="1"/>
</dbReference>
<sequence length="618" mass="66698">MHWWSLLVLANAVAGGDIPPPPSPEPVALTTLPLPPVSDSADGACTATTGCIKQTKGLLHAGSFLPDSIHMIATLNYTGAPAGSIYTGPQAVIIKTDGRTFPNGDPWKCITCGVPSANAVGLTDHEWDYPQSFSDSKRLLVGTRIGQCDEPLASTACTPNSTYMYPLYWKNTADGSGPGGPMRELRLHPDDQHLAWNSFVIDDSGFDQFSYYGKLVFKSMSTTGEPLAPRFDLETVSVLFSPDANATIAIDPERPDHLLVNKSAIEIGEARGFSGAKNEVAYIGYPVESCNMDVFAVKLTNGALRRITSHPEYCDPLGISADGEWSVVLDTRRSERMMFMSGLRGIPPLVDLVATAAVSSVRVNGVREFYDPWLVDYHGERGSYFGQMLNDGGSGIPGSGAFNDPNWFAQADPRWSPDGTKIVVRQELILPPACGVTNQPPCPDSTEPDGERARILFFNLTSRQPTAPPTQPPGPELVPWGIPYVPDTIRVRKHIPGGSYILEAGVSGHATVTITENSEKTEIVSVAVEYDNYSEDGLNVLNGFENVTATARENMAGDISWFSDLVQTGPWNGTKKTSPDGLHLAIDVLGDMPNIFRANGTLITIVNGESYHQPENNS</sequence>
<feature type="signal peptide" evidence="1">
    <location>
        <begin position="1"/>
        <end position="15"/>
    </location>
</feature>
<evidence type="ECO:0000313" key="3">
    <source>
        <dbReference type="Proteomes" id="UP000191612"/>
    </source>
</evidence>
<proteinExistence type="predicted"/>
<name>A0A1V6RC22_9EURO</name>
<gene>
    <name evidence="2" type="ORF">PENSOL_c008G07805</name>
</gene>
<feature type="chain" id="PRO_5012257943" description="Saponin hydrolase" evidence="1">
    <location>
        <begin position="16"/>
        <end position="618"/>
    </location>
</feature>
<comment type="caution">
    <text evidence="2">The sequence shown here is derived from an EMBL/GenBank/DDBJ whole genome shotgun (WGS) entry which is preliminary data.</text>
</comment>
<dbReference type="EMBL" id="MDYO01000008">
    <property type="protein sequence ID" value="OQD98766.1"/>
    <property type="molecule type" value="Genomic_DNA"/>
</dbReference>
<evidence type="ECO:0008006" key="4">
    <source>
        <dbReference type="Google" id="ProtNLM"/>
    </source>
</evidence>
<evidence type="ECO:0000256" key="1">
    <source>
        <dbReference type="SAM" id="SignalP"/>
    </source>
</evidence>
<protein>
    <recommendedName>
        <fullName evidence="4">Saponin hydrolase</fullName>
    </recommendedName>
</protein>